<keyword evidence="2 7" id="KW-0813">Transport</keyword>
<dbReference type="InterPro" id="IPR003663">
    <property type="entry name" value="Sugar/inositol_transpt"/>
</dbReference>
<dbReference type="PROSITE" id="PS00216">
    <property type="entry name" value="SUGAR_TRANSPORT_1"/>
    <property type="match status" value="1"/>
</dbReference>
<sequence length="514" mass="54214">MWRAATDHQHLVVEQDRILQDHSDAADATDAADAADTMTAVGFKGEKEPTVDGGRLTWNLMISVIASLCGMFTFGYNTGVINSPKTDIKNFINSVYLSRYGQAADDALAESLFSYIVAAFALGGLVSGPLAGLLAEGLGRKGGLLLISAVGVVASLLLGFANLAASHEMLLVGRFLIGACSGLFTSLSPMYISEVAPLAMRGALGVCNQLSVTIALLVAQLLGADFGLQRWDVLLGISAVPCVVLLVLLPLCPESPRFLLASGRVDAAENALSWLRAAPASHVHAEVQAMKDEEEGAEPAMGFLQLVRNSSLRKPLLVAAVLQLSQQLSGINGVLYYSTDVFTKAGLDESTSKLATVGTGGIMVLMTLVSTQFVDRLGRRALLLLGLVGMFVSSLAVTATLGLANEGAVVRALAVVSVLAFVVLFSLGPGSIPWLITAELFSQGPRPAAMACSVTVNWAANLVVSLAFPPMQVALGYLVFAPFSVLLFFFSLFTALRVPETKNKTFREIADSFR</sequence>
<dbReference type="FunFam" id="1.20.1250.20:FF:001511">
    <property type="entry name" value="Solute carrier family 2, facilitated glucose transporter member 5"/>
    <property type="match status" value="1"/>
</dbReference>
<keyword evidence="10" id="KW-1185">Reference proteome</keyword>
<dbReference type="GeneID" id="117647168"/>
<evidence type="ECO:0000256" key="2">
    <source>
        <dbReference type="ARBA" id="ARBA00022448"/>
    </source>
</evidence>
<evidence type="ECO:0000256" key="8">
    <source>
        <dbReference type="SAM" id="Phobius"/>
    </source>
</evidence>
<dbReference type="InParanoid" id="A0A6P8ZB16"/>
<evidence type="ECO:0000256" key="5">
    <source>
        <dbReference type="ARBA" id="ARBA00022989"/>
    </source>
</evidence>
<evidence type="ECO:0000259" key="9">
    <source>
        <dbReference type="PROSITE" id="PS50850"/>
    </source>
</evidence>
<dbReference type="InterPro" id="IPR020846">
    <property type="entry name" value="MFS_dom"/>
</dbReference>
<feature type="transmembrane region" description="Helical" evidence="8">
    <location>
        <begin position="112"/>
        <end position="135"/>
    </location>
</feature>
<dbReference type="Gene3D" id="1.20.1250.20">
    <property type="entry name" value="MFS general substrate transporter like domains"/>
    <property type="match status" value="1"/>
</dbReference>
<accession>A0A6P8ZB16</accession>
<evidence type="ECO:0000256" key="6">
    <source>
        <dbReference type="ARBA" id="ARBA00023136"/>
    </source>
</evidence>
<feature type="transmembrane region" description="Helical" evidence="8">
    <location>
        <begin position="357"/>
        <end position="374"/>
    </location>
</feature>
<dbReference type="GO" id="GO:1990539">
    <property type="term" value="P:fructose import across plasma membrane"/>
    <property type="evidence" value="ECO:0007669"/>
    <property type="project" value="UniProtKB-ARBA"/>
</dbReference>
<dbReference type="InterPro" id="IPR005829">
    <property type="entry name" value="Sugar_transporter_CS"/>
</dbReference>
<keyword evidence="6 8" id="KW-0472">Membrane</keyword>
<feature type="transmembrane region" description="Helical" evidence="8">
    <location>
        <begin position="410"/>
        <end position="436"/>
    </location>
</feature>
<evidence type="ECO:0000313" key="11">
    <source>
        <dbReference type="RefSeq" id="XP_034244637.1"/>
    </source>
</evidence>
<organism evidence="11">
    <name type="scientific">Thrips palmi</name>
    <name type="common">Melon thrips</name>
    <dbReference type="NCBI Taxonomy" id="161013"/>
    <lineage>
        <taxon>Eukaryota</taxon>
        <taxon>Metazoa</taxon>
        <taxon>Ecdysozoa</taxon>
        <taxon>Arthropoda</taxon>
        <taxon>Hexapoda</taxon>
        <taxon>Insecta</taxon>
        <taxon>Pterygota</taxon>
        <taxon>Neoptera</taxon>
        <taxon>Paraneoptera</taxon>
        <taxon>Thysanoptera</taxon>
        <taxon>Terebrantia</taxon>
        <taxon>Thripoidea</taxon>
        <taxon>Thripidae</taxon>
        <taxon>Thrips</taxon>
    </lineage>
</organism>
<dbReference type="PRINTS" id="PR00171">
    <property type="entry name" value="SUGRTRNSPORT"/>
</dbReference>
<feature type="transmembrane region" description="Helical" evidence="8">
    <location>
        <begin position="56"/>
        <end position="76"/>
    </location>
</feature>
<feature type="transmembrane region" description="Helical" evidence="8">
    <location>
        <begin position="474"/>
        <end position="496"/>
    </location>
</feature>
<reference evidence="11" key="1">
    <citation type="submission" date="2025-08" db="UniProtKB">
        <authorList>
            <consortium name="RefSeq"/>
        </authorList>
    </citation>
    <scope>IDENTIFICATION</scope>
    <source>
        <tissue evidence="11">Total insect</tissue>
    </source>
</reference>
<dbReference type="RefSeq" id="XP_034244637.1">
    <property type="nucleotide sequence ID" value="XM_034388746.1"/>
</dbReference>
<dbReference type="PANTHER" id="PTHR23503:SF128">
    <property type="entry name" value="GLUCOSE TRANSPORTER TYPE 1"/>
    <property type="match status" value="1"/>
</dbReference>
<dbReference type="Proteomes" id="UP000515158">
    <property type="component" value="Unplaced"/>
</dbReference>
<evidence type="ECO:0000256" key="7">
    <source>
        <dbReference type="RuleBase" id="RU003346"/>
    </source>
</evidence>
<feature type="transmembrane region" description="Helical" evidence="8">
    <location>
        <begin position="448"/>
        <end position="468"/>
    </location>
</feature>
<dbReference type="GO" id="GO:0005886">
    <property type="term" value="C:plasma membrane"/>
    <property type="evidence" value="ECO:0007669"/>
    <property type="project" value="UniProtKB-SubCell"/>
</dbReference>
<evidence type="ECO:0000256" key="1">
    <source>
        <dbReference type="ARBA" id="ARBA00004651"/>
    </source>
</evidence>
<protein>
    <submittedName>
        <fullName evidence="11">Glucose transporter type 1-like</fullName>
    </submittedName>
</protein>
<dbReference type="SUPFAM" id="SSF103473">
    <property type="entry name" value="MFS general substrate transporter"/>
    <property type="match status" value="1"/>
</dbReference>
<dbReference type="OrthoDB" id="4540492at2759"/>
<dbReference type="NCBIfam" id="TIGR00879">
    <property type="entry name" value="SP"/>
    <property type="match status" value="1"/>
</dbReference>
<dbReference type="PANTHER" id="PTHR23503">
    <property type="entry name" value="SOLUTE CARRIER FAMILY 2"/>
    <property type="match status" value="1"/>
</dbReference>
<evidence type="ECO:0000256" key="4">
    <source>
        <dbReference type="ARBA" id="ARBA00022692"/>
    </source>
</evidence>
<keyword evidence="3" id="KW-1003">Cell membrane</keyword>
<dbReference type="AlphaFoldDB" id="A0A6P8ZB16"/>
<feature type="transmembrane region" description="Helical" evidence="8">
    <location>
        <begin position="142"/>
        <end position="165"/>
    </location>
</feature>
<comment type="similarity">
    <text evidence="7">Belongs to the major facilitator superfamily. Sugar transporter (TC 2.A.1.1) family.</text>
</comment>
<dbReference type="InterPro" id="IPR036259">
    <property type="entry name" value="MFS_trans_sf"/>
</dbReference>
<dbReference type="GO" id="GO:0005353">
    <property type="term" value="F:fructose transmembrane transporter activity"/>
    <property type="evidence" value="ECO:0007669"/>
    <property type="project" value="UniProtKB-ARBA"/>
</dbReference>
<gene>
    <name evidence="11" type="primary">LOC117647168</name>
</gene>
<name>A0A6P8ZB16_THRPL</name>
<dbReference type="InterPro" id="IPR005828">
    <property type="entry name" value="MFS_sugar_transport-like"/>
</dbReference>
<keyword evidence="4 8" id="KW-0812">Transmembrane</keyword>
<dbReference type="PROSITE" id="PS50850">
    <property type="entry name" value="MFS"/>
    <property type="match status" value="1"/>
</dbReference>
<keyword evidence="5 8" id="KW-1133">Transmembrane helix</keyword>
<feature type="domain" description="Major facilitator superfamily (MFS) profile" evidence="9">
    <location>
        <begin position="63"/>
        <end position="502"/>
    </location>
</feature>
<proteinExistence type="inferred from homology"/>
<dbReference type="PROSITE" id="PS00217">
    <property type="entry name" value="SUGAR_TRANSPORT_2"/>
    <property type="match status" value="1"/>
</dbReference>
<evidence type="ECO:0000256" key="3">
    <source>
        <dbReference type="ARBA" id="ARBA00022475"/>
    </source>
</evidence>
<feature type="transmembrane region" description="Helical" evidence="8">
    <location>
        <begin position="234"/>
        <end position="252"/>
    </location>
</feature>
<evidence type="ECO:0000313" key="10">
    <source>
        <dbReference type="Proteomes" id="UP000515158"/>
    </source>
</evidence>
<dbReference type="InterPro" id="IPR045263">
    <property type="entry name" value="GLUT"/>
</dbReference>
<feature type="transmembrane region" description="Helical" evidence="8">
    <location>
        <begin position="171"/>
        <end position="191"/>
    </location>
</feature>
<dbReference type="KEGG" id="tpal:117647168"/>
<feature type="transmembrane region" description="Helical" evidence="8">
    <location>
        <begin position="381"/>
        <end position="404"/>
    </location>
</feature>
<dbReference type="Pfam" id="PF00083">
    <property type="entry name" value="Sugar_tr"/>
    <property type="match status" value="1"/>
</dbReference>
<comment type="subcellular location">
    <subcellularLocation>
        <location evidence="1">Cell membrane</location>
        <topology evidence="1">Multi-pass membrane protein</topology>
    </subcellularLocation>
</comment>
<feature type="transmembrane region" description="Helical" evidence="8">
    <location>
        <begin position="203"/>
        <end position="222"/>
    </location>
</feature>